<dbReference type="Proteomes" id="UP001016761">
    <property type="component" value="Unassembled WGS sequence"/>
</dbReference>
<evidence type="ECO:0000313" key="2">
    <source>
        <dbReference type="Proteomes" id="UP001016761"/>
    </source>
</evidence>
<protein>
    <submittedName>
        <fullName evidence="1">Uncharacterized protein</fullName>
    </submittedName>
</protein>
<dbReference type="EMBL" id="JABUQZ010000003">
    <property type="protein sequence ID" value="NUC74953.1"/>
    <property type="molecule type" value="Genomic_DNA"/>
</dbReference>
<dbReference type="RefSeq" id="WP_174682793.1">
    <property type="nucleotide sequence ID" value="NZ_JABUQZ010000003.1"/>
</dbReference>
<gene>
    <name evidence="1" type="ORF">HTZ84_22065</name>
</gene>
<comment type="caution">
    <text evidence="1">The sequence shown here is derived from an EMBL/GenBank/DDBJ whole genome shotgun (WGS) entry which is preliminary data.</text>
</comment>
<proteinExistence type="predicted"/>
<accession>A0ABX2LHU7</accession>
<name>A0ABX2LHU7_9EURY</name>
<organism evidence="1 2">
    <name type="scientific">Haloterrigena gelatinilytica</name>
    <dbReference type="NCBI Taxonomy" id="2741724"/>
    <lineage>
        <taxon>Archaea</taxon>
        <taxon>Methanobacteriati</taxon>
        <taxon>Methanobacteriota</taxon>
        <taxon>Stenosarchaea group</taxon>
        <taxon>Halobacteria</taxon>
        <taxon>Halobacteriales</taxon>
        <taxon>Natrialbaceae</taxon>
        <taxon>Haloterrigena</taxon>
    </lineage>
</organism>
<evidence type="ECO:0000313" key="1">
    <source>
        <dbReference type="EMBL" id="NUC74953.1"/>
    </source>
</evidence>
<reference evidence="1 2" key="1">
    <citation type="submission" date="2020-06" db="EMBL/GenBank/DDBJ databases">
        <title>Haloterrigena sp. nov., an extremely halophilic archaeon isolated from a saline sediment.</title>
        <authorList>
            <person name="Liu B.-B."/>
        </authorList>
    </citation>
    <scope>NUCLEOTIDE SEQUENCE [LARGE SCALE GENOMIC DNA]</scope>
    <source>
        <strain evidence="1 2">SYSU A558-1</strain>
    </source>
</reference>
<keyword evidence="2" id="KW-1185">Reference proteome</keyword>
<sequence length="270" mass="31241">MHRREFLASGAVATPAFLGLEWGPLGDNEGPETNGLEYDGDIPQFPDHITDVRDDVDELEDYQPRLEIATQQARDDMQGMYGWSADSEEYDVTAHYYWVRSHTQRSLLWYAGLDGIGPEEHFYDHEPIAVFENPDGTVDKIVFSGGHHLAAEEDGEFGHLIEDRVADRRTHVVLRQMRPHNHFVPAESTVDGEWIQGHSEFGSWLDKRESWYRNGRYDKTSDVAVMDPFSFYESGGRTHWWREGTWDAWAAQNVYVRRLATPDTMRYEEV</sequence>